<organism evidence="1 2">
    <name type="scientific">Nematocida parisii (strain ERTm3)</name>
    <name type="common">Nematode killer fungus</name>
    <dbReference type="NCBI Taxonomy" id="935791"/>
    <lineage>
        <taxon>Eukaryota</taxon>
        <taxon>Fungi</taxon>
        <taxon>Fungi incertae sedis</taxon>
        <taxon>Microsporidia</taxon>
        <taxon>Nematocida</taxon>
    </lineage>
</organism>
<sequence length="105" mass="11813">MLIWFVYNAGAKAYCPKIKSNLNEFSKCNQYIFEKAILDLFISPESYPLGTISDCFGSLMGAARPSDNGYCIIAKQMHLMECLVIFAIRSSIEPTEAFKEKLSII</sequence>
<name>I3ED25_NEMP3</name>
<dbReference type="AlphaFoldDB" id="I3ED25"/>
<keyword evidence="2" id="KW-1185">Reference proteome</keyword>
<dbReference type="EMBL" id="GL870890">
    <property type="protein sequence ID" value="EIJ87122.1"/>
    <property type="molecule type" value="Genomic_DNA"/>
</dbReference>
<dbReference type="VEuPathDB" id="MicrosporidiaDB:NEQG_02691"/>
<dbReference type="InParanoid" id="I3ED25"/>
<protein>
    <submittedName>
        <fullName evidence="1">Uncharacterized protein</fullName>
    </submittedName>
</protein>
<reference evidence="1" key="1">
    <citation type="submission" date="2011-01" db="EMBL/GenBank/DDBJ databases">
        <title>The Genome Sequence of Nematocida parisii strain ERTm3.</title>
        <authorList>
            <consortium name="The Broad Institute Genome Sequencing Platform"/>
            <consortium name="The Broad Institute Genome Sequencing Center for Infectious Disease"/>
            <person name="Cuomo C."/>
            <person name="Troemel E."/>
            <person name="Young S.K."/>
            <person name="Zeng Q."/>
            <person name="Gargeya S."/>
            <person name="Fitzgerald M."/>
            <person name="Haas B."/>
            <person name="Abouelleil A."/>
            <person name="Alvarado L."/>
            <person name="Arachchi H.M."/>
            <person name="Berlin A."/>
            <person name="Chapman S.B."/>
            <person name="Gearin G."/>
            <person name="Goldberg J."/>
            <person name="Griggs A."/>
            <person name="Gujja S."/>
            <person name="Hansen M."/>
            <person name="Heiman D."/>
            <person name="Howarth C."/>
            <person name="Larimer J."/>
            <person name="Lui A."/>
            <person name="MacDonald P.J.P."/>
            <person name="McCowen C."/>
            <person name="Montmayeur A."/>
            <person name="Murphy C."/>
            <person name="Neiman D."/>
            <person name="Pearson M."/>
            <person name="Priest M."/>
            <person name="Roberts A."/>
            <person name="Saif S."/>
            <person name="Shea T."/>
            <person name="Sisk P."/>
            <person name="Stolte C."/>
            <person name="Sykes S."/>
            <person name="Wortman J."/>
            <person name="Nusbaum C."/>
            <person name="Birren B."/>
        </authorList>
    </citation>
    <scope>NUCLEOTIDE SEQUENCE</scope>
    <source>
        <strain evidence="1">ERTm3</strain>
    </source>
</reference>
<evidence type="ECO:0000313" key="2">
    <source>
        <dbReference type="Proteomes" id="UP000002872"/>
    </source>
</evidence>
<proteinExistence type="predicted"/>
<accession>I3ED25</accession>
<evidence type="ECO:0000313" key="1">
    <source>
        <dbReference type="EMBL" id="EIJ87122.1"/>
    </source>
</evidence>
<dbReference type="HOGENOM" id="CLU_2237283_0_0_1"/>
<gene>
    <name evidence="1" type="ORF">NEQG_02691</name>
</gene>
<dbReference type="Proteomes" id="UP000002872">
    <property type="component" value="Unassembled WGS sequence"/>
</dbReference>